<comment type="caution">
    <text evidence="1">The sequence shown here is derived from an EMBL/GenBank/DDBJ whole genome shotgun (WGS) entry which is preliminary data.</text>
</comment>
<gene>
    <name evidence="1" type="ORF">NST17_19630</name>
</gene>
<name>A0ABU9K2K1_9BACI</name>
<dbReference type="EMBL" id="JBBYAK010000002">
    <property type="protein sequence ID" value="MEL3959367.1"/>
    <property type="molecule type" value="Genomic_DNA"/>
</dbReference>
<accession>A0ABU9K2K1</accession>
<proteinExistence type="predicted"/>
<organism evidence="1 2">
    <name type="scientific">Caldifermentibacillus hisashii</name>
    <dbReference type="NCBI Taxonomy" id="996558"/>
    <lineage>
        <taxon>Bacteria</taxon>
        <taxon>Bacillati</taxon>
        <taxon>Bacillota</taxon>
        <taxon>Bacilli</taxon>
        <taxon>Bacillales</taxon>
        <taxon>Bacillaceae</taxon>
        <taxon>Caldifermentibacillus</taxon>
    </lineage>
</organism>
<evidence type="ECO:0000313" key="2">
    <source>
        <dbReference type="Proteomes" id="UP001459714"/>
    </source>
</evidence>
<dbReference type="Proteomes" id="UP001459714">
    <property type="component" value="Unassembled WGS sequence"/>
</dbReference>
<sequence>MHNYYTSSTLIEYSDKLEWSNSPTIEHFMTNYVSFDWDKNAAYKQLAEDLKKTMILIQSTDEFGNTINEWYPR</sequence>
<dbReference type="RefSeq" id="WP_342021005.1">
    <property type="nucleotide sequence ID" value="NZ_JBBYAK010000002.1"/>
</dbReference>
<evidence type="ECO:0000313" key="1">
    <source>
        <dbReference type="EMBL" id="MEL3959367.1"/>
    </source>
</evidence>
<reference evidence="1 2" key="1">
    <citation type="submission" date="2024-03" db="EMBL/GenBank/DDBJ databases">
        <title>Bacilli Hybrid Assemblies.</title>
        <authorList>
            <person name="Kovac J."/>
        </authorList>
    </citation>
    <scope>NUCLEOTIDE SEQUENCE [LARGE SCALE GENOMIC DNA]</scope>
    <source>
        <strain evidence="1 2">FSL M8-0022</strain>
    </source>
</reference>
<keyword evidence="2" id="KW-1185">Reference proteome</keyword>
<protein>
    <submittedName>
        <fullName evidence="1">Uncharacterized protein</fullName>
    </submittedName>
</protein>